<protein>
    <submittedName>
        <fullName evidence="2">Uncharacterized protein</fullName>
    </submittedName>
</protein>
<organism evidence="2 3">
    <name type="scientific">Burkholderia lata (strain ATCC 17760 / DSM 23089 / LMG 22485 / NCIMB 9086 / R18194 / 383)</name>
    <dbReference type="NCBI Taxonomy" id="482957"/>
    <lineage>
        <taxon>Bacteria</taxon>
        <taxon>Pseudomonadati</taxon>
        <taxon>Pseudomonadota</taxon>
        <taxon>Betaproteobacteria</taxon>
        <taxon>Burkholderiales</taxon>
        <taxon>Burkholderiaceae</taxon>
        <taxon>Burkholderia</taxon>
        <taxon>Burkholderia cepacia complex</taxon>
    </lineage>
</organism>
<sequence length="80" mass="9043">METHIERDCLELNRYGRLRPVQHAYAEDEQHDTDALAAQLDELAEKIEALSEDDDNAYEEADAFAASICLTVRAPMIAHL</sequence>
<feature type="coiled-coil region" evidence="1">
    <location>
        <begin position="26"/>
        <end position="60"/>
    </location>
</feature>
<evidence type="ECO:0000313" key="2">
    <source>
        <dbReference type="EMBL" id="VWB51957.1"/>
    </source>
</evidence>
<reference evidence="2 3" key="1">
    <citation type="submission" date="2019-09" db="EMBL/GenBank/DDBJ databases">
        <authorList>
            <person name="Depoorter E."/>
        </authorList>
    </citation>
    <scope>NUCLEOTIDE SEQUENCE [LARGE SCALE GENOMIC DNA]</scope>
    <source>
        <strain evidence="2">R-15945</strain>
    </source>
</reference>
<dbReference type="EMBL" id="CABVPU010000007">
    <property type="protein sequence ID" value="VWB51957.1"/>
    <property type="molecule type" value="Genomic_DNA"/>
</dbReference>
<dbReference type="RefSeq" id="WP_368041674.1">
    <property type="nucleotide sequence ID" value="NZ_CABVPU010000007.1"/>
</dbReference>
<proteinExistence type="predicted"/>
<gene>
    <name evidence="2" type="ORF">BLA15945_02416</name>
</gene>
<keyword evidence="1" id="KW-0175">Coiled coil</keyword>
<accession>A0A6P2K4D8</accession>
<name>A0A6P2K4D8_BURL3</name>
<evidence type="ECO:0000256" key="1">
    <source>
        <dbReference type="SAM" id="Coils"/>
    </source>
</evidence>
<dbReference type="AlphaFoldDB" id="A0A6P2K4D8"/>
<evidence type="ECO:0000313" key="3">
    <source>
        <dbReference type="Proteomes" id="UP000494174"/>
    </source>
</evidence>
<dbReference type="Proteomes" id="UP000494174">
    <property type="component" value="Unassembled WGS sequence"/>
</dbReference>